<evidence type="ECO:0000256" key="4">
    <source>
        <dbReference type="ARBA" id="ARBA00022741"/>
    </source>
</evidence>
<evidence type="ECO:0000256" key="1">
    <source>
        <dbReference type="ARBA" id="ARBA00012513"/>
    </source>
</evidence>
<dbReference type="OrthoDB" id="9788659at2"/>
<comment type="catalytic activity">
    <reaction evidence="10">
        <text>L-seryl-[protein] + ATP = O-phospho-L-seryl-[protein] + ADP + H(+)</text>
        <dbReference type="Rhea" id="RHEA:17989"/>
        <dbReference type="Rhea" id="RHEA-COMP:9863"/>
        <dbReference type="Rhea" id="RHEA-COMP:11604"/>
        <dbReference type="ChEBI" id="CHEBI:15378"/>
        <dbReference type="ChEBI" id="CHEBI:29999"/>
        <dbReference type="ChEBI" id="CHEBI:30616"/>
        <dbReference type="ChEBI" id="CHEBI:83421"/>
        <dbReference type="ChEBI" id="CHEBI:456216"/>
        <dbReference type="EC" id="2.7.11.1"/>
    </reaction>
    <physiologicalReaction direction="left-to-right" evidence="10">
        <dbReference type="Rhea" id="RHEA:17990"/>
    </physiologicalReaction>
</comment>
<keyword evidence="6" id="KW-0067">ATP-binding</keyword>
<dbReference type="SUPFAM" id="SSF48371">
    <property type="entry name" value="ARM repeat"/>
    <property type="match status" value="1"/>
</dbReference>
<feature type="region of interest" description="Disordered" evidence="11">
    <location>
        <begin position="1219"/>
        <end position="1248"/>
    </location>
</feature>
<keyword evidence="5 13" id="KW-0418">Kinase</keyword>
<dbReference type="GO" id="GO:0005524">
    <property type="term" value="F:ATP binding"/>
    <property type="evidence" value="ECO:0007669"/>
    <property type="project" value="UniProtKB-KW"/>
</dbReference>
<evidence type="ECO:0000256" key="7">
    <source>
        <dbReference type="ARBA" id="ARBA00023193"/>
    </source>
</evidence>
<dbReference type="InterPro" id="IPR011989">
    <property type="entry name" value="ARM-like"/>
</dbReference>
<keyword evidence="2" id="KW-0723">Serine/threonine-protein kinase</keyword>
<dbReference type="GO" id="GO:0005737">
    <property type="term" value="C:cytoplasm"/>
    <property type="evidence" value="ECO:0007669"/>
    <property type="project" value="TreeGrafter"/>
</dbReference>
<evidence type="ECO:0000256" key="10">
    <source>
        <dbReference type="ARBA" id="ARBA00048977"/>
    </source>
</evidence>
<dbReference type="InterPro" id="IPR004155">
    <property type="entry name" value="PBS_lyase_HEAT"/>
</dbReference>
<keyword evidence="7" id="KW-0652">Protein synthesis inhibitor</keyword>
<dbReference type="InterPro" id="IPR016024">
    <property type="entry name" value="ARM-type_fold"/>
</dbReference>
<evidence type="ECO:0000256" key="2">
    <source>
        <dbReference type="ARBA" id="ARBA00022527"/>
    </source>
</evidence>
<comment type="similarity">
    <text evidence="8">Belongs to the protein kinase superfamily. Ser/Thr protein kinase family. GCN2 subfamily.</text>
</comment>
<dbReference type="InterPro" id="IPR050339">
    <property type="entry name" value="CC_SR_Kinase"/>
</dbReference>
<evidence type="ECO:0000313" key="14">
    <source>
        <dbReference type="Proteomes" id="UP000326354"/>
    </source>
</evidence>
<dbReference type="GO" id="GO:0006796">
    <property type="term" value="P:phosphate-containing compound metabolic process"/>
    <property type="evidence" value="ECO:0007669"/>
    <property type="project" value="UniProtKB-ARBA"/>
</dbReference>
<dbReference type="InterPro" id="IPR000719">
    <property type="entry name" value="Prot_kinase_dom"/>
</dbReference>
<organism evidence="13 14">
    <name type="scientific">Uabimicrobium amorphum</name>
    <dbReference type="NCBI Taxonomy" id="2596890"/>
    <lineage>
        <taxon>Bacteria</taxon>
        <taxon>Pseudomonadati</taxon>
        <taxon>Planctomycetota</taxon>
        <taxon>Candidatus Uabimicrobiia</taxon>
        <taxon>Candidatus Uabimicrobiales</taxon>
        <taxon>Candidatus Uabimicrobiaceae</taxon>
        <taxon>Candidatus Uabimicrobium</taxon>
    </lineage>
</organism>
<dbReference type="PANTHER" id="PTHR11042:SF160">
    <property type="entry name" value="EUKARYOTIC TRANSLATION INITIATION FACTOR 2-ALPHA KINASE 1"/>
    <property type="match status" value="1"/>
</dbReference>
<keyword evidence="14" id="KW-1185">Reference proteome</keyword>
<dbReference type="Pfam" id="PF13646">
    <property type="entry name" value="HEAT_2"/>
    <property type="match status" value="1"/>
</dbReference>
<evidence type="ECO:0000259" key="12">
    <source>
        <dbReference type="PROSITE" id="PS50011"/>
    </source>
</evidence>
<protein>
    <recommendedName>
        <fullName evidence="1">non-specific serine/threonine protein kinase</fullName>
        <ecNumber evidence="1">2.7.11.1</ecNumber>
    </recommendedName>
</protein>
<dbReference type="GO" id="GO:0017148">
    <property type="term" value="P:negative regulation of translation"/>
    <property type="evidence" value="ECO:0007669"/>
    <property type="project" value="UniProtKB-KW"/>
</dbReference>
<keyword evidence="3" id="KW-0808">Transferase</keyword>
<dbReference type="CDD" id="cd14014">
    <property type="entry name" value="STKc_PknB_like"/>
    <property type="match status" value="1"/>
</dbReference>
<evidence type="ECO:0000256" key="11">
    <source>
        <dbReference type="SAM" id="MobiDB-lite"/>
    </source>
</evidence>
<feature type="domain" description="Protein kinase" evidence="12">
    <location>
        <begin position="20"/>
        <end position="271"/>
    </location>
</feature>
<dbReference type="PROSITE" id="PS00108">
    <property type="entry name" value="PROTEIN_KINASE_ST"/>
    <property type="match status" value="1"/>
</dbReference>
<reference evidence="13 14" key="1">
    <citation type="submission" date="2019-08" db="EMBL/GenBank/DDBJ databases">
        <title>Complete genome sequence of Candidatus Uab amorphum.</title>
        <authorList>
            <person name="Shiratori T."/>
            <person name="Suzuki S."/>
            <person name="Kakizawa Y."/>
            <person name="Ishida K."/>
        </authorList>
    </citation>
    <scope>NUCLEOTIDE SEQUENCE [LARGE SCALE GENOMIC DNA]</scope>
    <source>
        <strain evidence="13 14">SRT547</strain>
    </source>
</reference>
<keyword evidence="4" id="KW-0547">Nucleotide-binding</keyword>
<proteinExistence type="inferred from homology"/>
<dbReference type="EC" id="2.7.11.1" evidence="1"/>
<sequence>MLFEHELHPEDILAYLPSCYQKAQVLAQGGMGWVYEAIYEGKKVCVKIPSLSSKNKMAEFMMRFQVERDVLFNLSHPRIIKGISRGEIEYCKDLTIPYYSMEFCSGGTLRDKLNDKLRLGKHEALSIVLEIAGALDYFHKTGCIYRDLKPENIFFDAHGKPKLGDFGTIKDPEIFLTQKGDIIGSFYYCAPEQLLNQKLDKRVDIFALGLILFEMITGRKIGDQITDFWKKQNALSALEYDPFLWELCSSMLAEKEHRIPVMSKVVDKIYESHGGAKKKLSVLKYYAKDWWYGKHFHRNSLHRSEIVNALQKITDLIEQYSIEDITLEIMRKLKPFPVHLIANEIPGFLTALPLSSNEKLAKALCSVRNRKWLSYLITHLVIHSAHDDTAILMTYMLAIDPQNQMLRKKISKALQQIWSEEQIEMLSQLIDENYANLNTFYGENHYAAFPIVLNILHKSDDLAIQKKCLEILSSISRALESTAVVFAKFFNSDDQDIREMCAVALGKMLPYSSEVLPYLLSGLLDPSHTVRCACALALGTKNRGITEVSALTTGLYDPNAMVRKACAKSLGKIGQAIPQVIENLVECLADRDSSVRKSCAQALDSLKWVPVNGQQMLWWQAAKENWSYLADRYQHARDIIEYLLLDTDNNIRISCVKIAEKDVEYLDVYIPLLILGLKNTRSKKYRRACAKALENLKWQANTRENYAWFLVENKEWDLLPLLGINCIPAIYQNLKDGDAQTRVEILRALTKIEGVDNKTIELISCGYSEKYRDVRMEYANCLALMDNFTTEDALHFMKRIDNFDENAQQFWSIVLENKSKTIQTLTQIQQENANMRISYVSSITPEQLDEAHIYFLLKQLQSRYVRFQLICLKALAQVSTSQRKIVKKIVARVLQLIKGDNPQLQVASAQIISTFAYVDKHVVAALTSKLDSKNNSVNQSVNLALVRLKDKAIPFLFSEITTCNNKEVLKAILLIVKKTYSNNLLCIGLRHNHPRLRLICAKRLRDTVRNKQDALAVIPNLIDGIDNMDLSFSDICLDTLQHISHRVEEDIDIFIQSLSHHNRKVRKVCKSIVTRKGKKATDKLIHYFVNGPSSISYRCAEILEQLGSKAIYNLMHSVAKDFNVREINKKITSSYLSISPDKKLELKKEDLNNRHLAISNKATSSFKMTSRIDLKGVKDLPITIDKNLRKTTPEYNSNFYNESCSGLRLANKDRSLGETINDIGLSPKSSNNEEPSRKNSPQIRIGKK</sequence>
<dbReference type="InterPro" id="IPR011009">
    <property type="entry name" value="Kinase-like_dom_sf"/>
</dbReference>
<dbReference type="SMART" id="SM00567">
    <property type="entry name" value="EZ_HEAT"/>
    <property type="match status" value="3"/>
</dbReference>
<dbReference type="SMART" id="SM00220">
    <property type="entry name" value="S_TKc"/>
    <property type="match status" value="1"/>
</dbReference>
<dbReference type="Gene3D" id="1.25.10.10">
    <property type="entry name" value="Leucine-rich Repeat Variant"/>
    <property type="match status" value="2"/>
</dbReference>
<evidence type="ECO:0000256" key="5">
    <source>
        <dbReference type="ARBA" id="ARBA00022777"/>
    </source>
</evidence>
<evidence type="ECO:0000256" key="9">
    <source>
        <dbReference type="ARBA" id="ARBA00048659"/>
    </source>
</evidence>
<comment type="catalytic activity">
    <reaction evidence="9">
        <text>L-threonyl-[protein] + ATP = O-phospho-L-threonyl-[protein] + ADP + H(+)</text>
        <dbReference type="Rhea" id="RHEA:46608"/>
        <dbReference type="Rhea" id="RHEA-COMP:11060"/>
        <dbReference type="Rhea" id="RHEA-COMP:11605"/>
        <dbReference type="ChEBI" id="CHEBI:15378"/>
        <dbReference type="ChEBI" id="CHEBI:30013"/>
        <dbReference type="ChEBI" id="CHEBI:30616"/>
        <dbReference type="ChEBI" id="CHEBI:61977"/>
        <dbReference type="ChEBI" id="CHEBI:456216"/>
        <dbReference type="EC" id="2.7.11.1"/>
    </reaction>
    <physiologicalReaction direction="left-to-right" evidence="9">
        <dbReference type="Rhea" id="RHEA:46609"/>
    </physiologicalReaction>
</comment>
<dbReference type="PROSITE" id="PS50011">
    <property type="entry name" value="PROTEIN_KINASE_DOM"/>
    <property type="match status" value="1"/>
</dbReference>
<dbReference type="AlphaFoldDB" id="A0A5S9IIV1"/>
<evidence type="ECO:0000256" key="6">
    <source>
        <dbReference type="ARBA" id="ARBA00022840"/>
    </source>
</evidence>
<evidence type="ECO:0000313" key="13">
    <source>
        <dbReference type="EMBL" id="BBM82679.1"/>
    </source>
</evidence>
<dbReference type="InterPro" id="IPR008271">
    <property type="entry name" value="Ser/Thr_kinase_AS"/>
</dbReference>
<dbReference type="GO" id="GO:0004674">
    <property type="term" value="F:protein serine/threonine kinase activity"/>
    <property type="evidence" value="ECO:0007669"/>
    <property type="project" value="UniProtKB-KW"/>
</dbReference>
<evidence type="ECO:0000256" key="3">
    <source>
        <dbReference type="ARBA" id="ARBA00022679"/>
    </source>
</evidence>
<dbReference type="KEGG" id="uam:UABAM_01022"/>
<dbReference type="EMBL" id="AP019860">
    <property type="protein sequence ID" value="BBM82679.1"/>
    <property type="molecule type" value="Genomic_DNA"/>
</dbReference>
<dbReference type="Gene3D" id="1.10.510.10">
    <property type="entry name" value="Transferase(Phosphotransferase) domain 1"/>
    <property type="match status" value="1"/>
</dbReference>
<name>A0A5S9IIV1_UABAM</name>
<gene>
    <name evidence="13" type="ORF">UABAM_01022</name>
</gene>
<dbReference type="RefSeq" id="WP_151966915.1">
    <property type="nucleotide sequence ID" value="NZ_AP019860.1"/>
</dbReference>
<dbReference type="Proteomes" id="UP000326354">
    <property type="component" value="Chromosome"/>
</dbReference>
<dbReference type="PANTHER" id="PTHR11042">
    <property type="entry name" value="EUKARYOTIC TRANSLATION INITIATION FACTOR 2-ALPHA KINASE EIF2-ALPHA KINASE -RELATED"/>
    <property type="match status" value="1"/>
</dbReference>
<accession>A0A5S9IIV1</accession>
<dbReference type="Pfam" id="PF00069">
    <property type="entry name" value="Pkinase"/>
    <property type="match status" value="1"/>
</dbReference>
<feature type="compositionally biased region" description="Polar residues" evidence="11">
    <location>
        <begin position="1227"/>
        <end position="1242"/>
    </location>
</feature>
<evidence type="ECO:0000256" key="8">
    <source>
        <dbReference type="ARBA" id="ARBA00037982"/>
    </source>
</evidence>
<dbReference type="GO" id="GO:0006950">
    <property type="term" value="P:response to stress"/>
    <property type="evidence" value="ECO:0007669"/>
    <property type="project" value="UniProtKB-ARBA"/>
</dbReference>
<dbReference type="SUPFAM" id="SSF56112">
    <property type="entry name" value="Protein kinase-like (PK-like)"/>
    <property type="match status" value="1"/>
</dbReference>